<accession>A0A182XW99</accession>
<dbReference type="VEuPathDB" id="VectorBase:ASTE010682"/>
<reference evidence="4" key="1">
    <citation type="journal article" date="2014" name="Genome Biol.">
        <title>Genome analysis of a major urban malaria vector mosquito, Anopheles stephensi.</title>
        <authorList>
            <person name="Jiang X."/>
            <person name="Peery A."/>
            <person name="Hall A.B."/>
            <person name="Sharma A."/>
            <person name="Chen X.G."/>
            <person name="Waterhouse R.M."/>
            <person name="Komissarov A."/>
            <person name="Riehle M.M."/>
            <person name="Shouche Y."/>
            <person name="Sharakhova M.V."/>
            <person name="Lawson D."/>
            <person name="Pakpour N."/>
            <person name="Arensburger P."/>
            <person name="Davidson V.L."/>
            <person name="Eiglmeier K."/>
            <person name="Emrich S."/>
            <person name="George P."/>
            <person name="Kennedy R.C."/>
            <person name="Mane S.P."/>
            <person name="Maslen G."/>
            <person name="Oringanje C."/>
            <person name="Qi Y."/>
            <person name="Settlage R."/>
            <person name="Tojo M."/>
            <person name="Tubio J.M."/>
            <person name="Unger M.F."/>
            <person name="Wang B."/>
            <person name="Vernick K.D."/>
            <person name="Ribeiro J.M."/>
            <person name="James A.A."/>
            <person name="Michel K."/>
            <person name="Riehle M.A."/>
            <person name="Luckhart S."/>
            <person name="Sharakhov I.V."/>
            <person name="Tu Z."/>
        </authorList>
    </citation>
    <scope>NUCLEOTIDE SEQUENCE [LARGE SCALE GENOMIC DNA]</scope>
    <source>
        <strain evidence="4">Indian</strain>
    </source>
</reference>
<dbReference type="Proteomes" id="UP000076408">
    <property type="component" value="Unassembled WGS sequence"/>
</dbReference>
<organism evidence="3 4">
    <name type="scientific">Anopheles stephensi</name>
    <name type="common">Indo-Pakistan malaria mosquito</name>
    <dbReference type="NCBI Taxonomy" id="30069"/>
    <lineage>
        <taxon>Eukaryota</taxon>
        <taxon>Metazoa</taxon>
        <taxon>Ecdysozoa</taxon>
        <taxon>Arthropoda</taxon>
        <taxon>Hexapoda</taxon>
        <taxon>Insecta</taxon>
        <taxon>Pterygota</taxon>
        <taxon>Neoptera</taxon>
        <taxon>Endopterygota</taxon>
        <taxon>Diptera</taxon>
        <taxon>Nematocera</taxon>
        <taxon>Culicoidea</taxon>
        <taxon>Culicidae</taxon>
        <taxon>Anophelinae</taxon>
        <taxon>Anopheles</taxon>
    </lineage>
</organism>
<evidence type="ECO:0000313" key="3">
    <source>
        <dbReference type="EnsemblMetazoa" id="ASTEI00485-PA"/>
    </source>
</evidence>
<dbReference type="InterPro" id="IPR004911">
    <property type="entry name" value="Interferon-induced_GILT"/>
</dbReference>
<dbReference type="VEuPathDB" id="VectorBase:ASTEI20_039688"/>
<keyword evidence="4" id="KW-1185">Reference proteome</keyword>
<dbReference type="PANTHER" id="PTHR13234:SF73">
    <property type="entry name" value="GILT-LIKE PROTEIN 2-RELATED"/>
    <property type="match status" value="1"/>
</dbReference>
<dbReference type="EnsemblMetazoa" id="ASTEI00485-RA">
    <property type="protein sequence ID" value="ASTEI00485-PA"/>
    <property type="gene ID" value="ASTEI00485"/>
</dbReference>
<dbReference type="STRING" id="30069.A0A182XW99"/>
<keyword evidence="2" id="KW-0325">Glycoprotein</keyword>
<evidence type="ECO:0000256" key="1">
    <source>
        <dbReference type="ARBA" id="ARBA00005679"/>
    </source>
</evidence>
<dbReference type="VEuPathDB" id="VectorBase:ASTEI00485"/>
<protein>
    <submittedName>
        <fullName evidence="3">Uncharacterized protein</fullName>
    </submittedName>
</protein>
<evidence type="ECO:0000313" key="4">
    <source>
        <dbReference type="Proteomes" id="UP000076408"/>
    </source>
</evidence>
<proteinExistence type="inferred from homology"/>
<sequence>HRNINKECQTILQNIDKLSVTAHYQALRSDSMVFNTQQLFASWLRHEKEMKLRLVPFGKAWVEEPPNEQPKLHCQHGPRECQLNILHGCILKKLPPKKAFAVVVCLIKNFRTTFDQCIEGHESFKNAIVNCSQGEQGFSLFKKFQPYDFYEQDDWLQHFERKFVERYEEKFGVKL</sequence>
<dbReference type="GO" id="GO:0016671">
    <property type="term" value="F:oxidoreductase activity, acting on a sulfur group of donors, disulfide as acceptor"/>
    <property type="evidence" value="ECO:0007669"/>
    <property type="project" value="InterPro"/>
</dbReference>
<dbReference type="AlphaFoldDB" id="A0A182XW99"/>
<name>A0A182XW99_ANOST</name>
<comment type="similarity">
    <text evidence="1">Belongs to the GILT family.</text>
</comment>
<reference evidence="3" key="2">
    <citation type="submission" date="2020-05" db="UniProtKB">
        <authorList>
            <consortium name="EnsemblMetazoa"/>
        </authorList>
    </citation>
    <scope>IDENTIFICATION</scope>
    <source>
        <strain evidence="3">Indian</strain>
    </source>
</reference>
<evidence type="ECO:0000256" key="2">
    <source>
        <dbReference type="ARBA" id="ARBA00023180"/>
    </source>
</evidence>
<dbReference type="OMA" id="KTQIEQC"/>
<dbReference type="PANTHER" id="PTHR13234">
    <property type="entry name" value="GAMMA-INTERFERON INDUCIBLE LYSOSOMAL THIOL REDUCTASE GILT"/>
    <property type="match status" value="1"/>
</dbReference>
<dbReference type="Pfam" id="PF03227">
    <property type="entry name" value="GILT"/>
    <property type="match status" value="1"/>
</dbReference>